<dbReference type="GO" id="GO:0003682">
    <property type="term" value="F:chromatin binding"/>
    <property type="evidence" value="ECO:0007669"/>
    <property type="project" value="TreeGrafter"/>
</dbReference>
<evidence type="ECO:0000256" key="3">
    <source>
        <dbReference type="ARBA" id="ARBA00022840"/>
    </source>
</evidence>
<dbReference type="AlphaFoldDB" id="A0AAW2GNK1"/>
<dbReference type="GO" id="GO:0045815">
    <property type="term" value="P:transcription initiation-coupled chromatin remodeling"/>
    <property type="evidence" value="ECO:0007669"/>
    <property type="project" value="TreeGrafter"/>
</dbReference>
<gene>
    <name evidence="5" type="ORF">PUN28_003902</name>
</gene>
<dbReference type="PANTHER" id="PTHR23069">
    <property type="entry name" value="AAA DOMAIN-CONTAINING"/>
    <property type="match status" value="1"/>
</dbReference>
<dbReference type="GO" id="GO:0005524">
    <property type="term" value="F:ATP binding"/>
    <property type="evidence" value="ECO:0007669"/>
    <property type="project" value="UniProtKB-KW"/>
</dbReference>
<dbReference type="GO" id="GO:0006337">
    <property type="term" value="P:nucleosome disassembly"/>
    <property type="evidence" value="ECO:0007669"/>
    <property type="project" value="TreeGrafter"/>
</dbReference>
<dbReference type="GO" id="GO:0005634">
    <property type="term" value="C:nucleus"/>
    <property type="evidence" value="ECO:0007669"/>
    <property type="project" value="TreeGrafter"/>
</dbReference>
<reference evidence="5 6" key="1">
    <citation type="submission" date="2023-03" db="EMBL/GenBank/DDBJ databases">
        <title>High recombination rates correlate with genetic variation in Cardiocondyla obscurior ants.</title>
        <authorList>
            <person name="Errbii M."/>
        </authorList>
    </citation>
    <scope>NUCLEOTIDE SEQUENCE [LARGE SCALE GENOMIC DNA]</scope>
    <source>
        <strain evidence="5">Alpha-2009</strain>
        <tissue evidence="5">Whole body</tissue>
    </source>
</reference>
<dbReference type="Proteomes" id="UP001430953">
    <property type="component" value="Unassembled WGS sequence"/>
</dbReference>
<keyword evidence="2" id="KW-0547">Nucleotide-binding</keyword>
<dbReference type="PANTHER" id="PTHR23069:SF0">
    <property type="entry name" value="TAT-BINDING HOMOLOG 7"/>
    <property type="match status" value="1"/>
</dbReference>
<feature type="region of interest" description="Disordered" evidence="4">
    <location>
        <begin position="217"/>
        <end position="236"/>
    </location>
</feature>
<evidence type="ECO:0000256" key="1">
    <source>
        <dbReference type="ARBA" id="ARBA00006914"/>
    </source>
</evidence>
<evidence type="ECO:0000313" key="6">
    <source>
        <dbReference type="Proteomes" id="UP001430953"/>
    </source>
</evidence>
<accession>A0AAW2GNK1</accession>
<comment type="caution">
    <text evidence="5">The sequence shown here is derived from an EMBL/GenBank/DDBJ whole genome shotgun (WGS) entry which is preliminary data.</text>
</comment>
<dbReference type="InterPro" id="IPR045199">
    <property type="entry name" value="ATAD2-like"/>
</dbReference>
<dbReference type="GO" id="GO:0016887">
    <property type="term" value="F:ATP hydrolysis activity"/>
    <property type="evidence" value="ECO:0007669"/>
    <property type="project" value="TreeGrafter"/>
</dbReference>
<sequence>MLTSDNITGKAMSKSSSCPRILLCGDDDSHTRHLGPALLHTLEHLPYHILDVTTLFEETGKAAEEAVIQKIKTARRTLPALLYIPGVLTWWDLVDETTRVVFTSLIRGLDRSVHMLVLMTAHCRHVNLPPEIAELYDNKLGEVYEVRSPSPQKRCSFFKQLFNGNLDSLSDRSSQADLAPILYPKKLKGENRKLRNHVHPADSSGLLGTAIKRECNASGEGPPSKRQRLTTATSSAPSSTELFNSQIEDLVETIVRSTDEWSSHLLESLFSALELTMENSGDLCATVNEHVARYEELKRVKMRPKREDD</sequence>
<dbReference type="GO" id="GO:0042393">
    <property type="term" value="F:histone binding"/>
    <property type="evidence" value="ECO:0007669"/>
    <property type="project" value="TreeGrafter"/>
</dbReference>
<name>A0AAW2GNK1_9HYME</name>
<keyword evidence="3" id="KW-0067">ATP-binding</keyword>
<proteinExistence type="inferred from homology"/>
<dbReference type="EMBL" id="JADYXP020000003">
    <property type="protein sequence ID" value="KAL0128839.1"/>
    <property type="molecule type" value="Genomic_DNA"/>
</dbReference>
<evidence type="ECO:0000256" key="2">
    <source>
        <dbReference type="ARBA" id="ARBA00022741"/>
    </source>
</evidence>
<protein>
    <submittedName>
        <fullName evidence="5">Uncharacterized protein</fullName>
    </submittedName>
</protein>
<evidence type="ECO:0000256" key="4">
    <source>
        <dbReference type="SAM" id="MobiDB-lite"/>
    </source>
</evidence>
<keyword evidence="6" id="KW-1185">Reference proteome</keyword>
<comment type="similarity">
    <text evidence="1">Belongs to the AAA ATPase family.</text>
</comment>
<organism evidence="5 6">
    <name type="scientific">Cardiocondyla obscurior</name>
    <dbReference type="NCBI Taxonomy" id="286306"/>
    <lineage>
        <taxon>Eukaryota</taxon>
        <taxon>Metazoa</taxon>
        <taxon>Ecdysozoa</taxon>
        <taxon>Arthropoda</taxon>
        <taxon>Hexapoda</taxon>
        <taxon>Insecta</taxon>
        <taxon>Pterygota</taxon>
        <taxon>Neoptera</taxon>
        <taxon>Endopterygota</taxon>
        <taxon>Hymenoptera</taxon>
        <taxon>Apocrita</taxon>
        <taxon>Aculeata</taxon>
        <taxon>Formicoidea</taxon>
        <taxon>Formicidae</taxon>
        <taxon>Myrmicinae</taxon>
        <taxon>Cardiocondyla</taxon>
    </lineage>
</organism>
<evidence type="ECO:0000313" key="5">
    <source>
        <dbReference type="EMBL" id="KAL0128839.1"/>
    </source>
</evidence>
<dbReference type="GO" id="GO:0006334">
    <property type="term" value="P:nucleosome assembly"/>
    <property type="evidence" value="ECO:0007669"/>
    <property type="project" value="TreeGrafter"/>
</dbReference>